<proteinExistence type="predicted"/>
<reference evidence="2" key="2">
    <citation type="submission" date="2025-09" db="UniProtKB">
        <authorList>
            <consortium name="Ensembl"/>
        </authorList>
    </citation>
    <scope>IDENTIFICATION</scope>
</reference>
<reference evidence="2" key="1">
    <citation type="submission" date="2025-08" db="UniProtKB">
        <authorList>
            <consortium name="Ensembl"/>
        </authorList>
    </citation>
    <scope>IDENTIFICATION</scope>
</reference>
<feature type="coiled-coil region" evidence="1">
    <location>
        <begin position="9"/>
        <end position="43"/>
    </location>
</feature>
<dbReference type="Ensembl" id="ENSPMGT00000018787.1">
    <property type="protein sequence ID" value="ENSPMGP00000017604.1"/>
    <property type="gene ID" value="ENSPMGG00000014407.1"/>
</dbReference>
<keyword evidence="1" id="KW-0175">Coiled coil</keyword>
<organism evidence="2 3">
    <name type="scientific">Periophthalmus magnuspinnatus</name>
    <dbReference type="NCBI Taxonomy" id="409849"/>
    <lineage>
        <taxon>Eukaryota</taxon>
        <taxon>Metazoa</taxon>
        <taxon>Chordata</taxon>
        <taxon>Craniata</taxon>
        <taxon>Vertebrata</taxon>
        <taxon>Euteleostomi</taxon>
        <taxon>Actinopterygii</taxon>
        <taxon>Neopterygii</taxon>
        <taxon>Teleostei</taxon>
        <taxon>Neoteleostei</taxon>
        <taxon>Acanthomorphata</taxon>
        <taxon>Gobiaria</taxon>
        <taxon>Gobiiformes</taxon>
        <taxon>Gobioidei</taxon>
        <taxon>Gobiidae</taxon>
        <taxon>Oxudercinae</taxon>
        <taxon>Periophthalmus</taxon>
    </lineage>
</organism>
<accession>A0A3B4ALX9</accession>
<protein>
    <submittedName>
        <fullName evidence="2">Uncharacterized protein</fullName>
    </submittedName>
</protein>
<dbReference type="Proteomes" id="UP000261520">
    <property type="component" value="Unplaced"/>
</dbReference>
<dbReference type="AlphaFoldDB" id="A0A3B4ALX9"/>
<keyword evidence="3" id="KW-1185">Reference proteome</keyword>
<evidence type="ECO:0000313" key="3">
    <source>
        <dbReference type="Proteomes" id="UP000261520"/>
    </source>
</evidence>
<sequence length="81" mass="9141">MLFFGTEEVAKLQKHLALLRQEYVKMQQKLADTERRCAVLSAQASAQGSAAQGSTGQTFADSFISRLLEIVADLYRQEQYR</sequence>
<name>A0A3B4ALX9_9GOBI</name>
<evidence type="ECO:0000313" key="2">
    <source>
        <dbReference type="Ensembl" id="ENSPMGP00000017604.1"/>
    </source>
</evidence>
<evidence type="ECO:0000256" key="1">
    <source>
        <dbReference type="SAM" id="Coils"/>
    </source>
</evidence>
<dbReference type="STRING" id="409849.ENSPMGP00000017604"/>